<dbReference type="EMBL" id="CABFNS010000817">
    <property type="protein sequence ID" value="VUC30277.1"/>
    <property type="molecule type" value="Genomic_DNA"/>
</dbReference>
<proteinExistence type="predicted"/>
<keyword evidence="2" id="KW-1185">Reference proteome</keyword>
<dbReference type="Proteomes" id="UP000766486">
    <property type="component" value="Unassembled WGS sequence"/>
</dbReference>
<name>A0ABY6UGE7_BIOOC</name>
<accession>A0ABY6UGE7</accession>
<comment type="caution">
    <text evidence="1">The sequence shown here is derived from an EMBL/GenBank/DDBJ whole genome shotgun (WGS) entry which is preliminary data.</text>
</comment>
<sequence length="412" mass="47288">MAAHIYINLQGKGFPLLISTTALTHLGTVYRCAKRSVEDDRMLELYSNTLKDTVIESTLETIYSLFAGQWQQQEDIVDPFVDTRGKLINTVWVFDLNNDILRFHKQDQYKLVSLRLLRRGPIAICDFELYRPPTQRQGFLPPSRASQCVMRRDGICKDRLERHKALVHKILADFAFQWRHVLSGQFSHSTFRRLAYAIVKIATLDFQVEEITTKRQGTGGFLVWLNNLPQWEPFDGHIVRVGGVSLVLAQHPCHAVHLIRQDFQQYRVSKPEDGMPMLKQRTYLILSVRDVVLYRINSENERCTKSERLFDGALPPSGAAVDLLLEATLSVTPANTLRELPTELQENIVDSLATDPVERARMRCIFDLGLPFTWRSGGRNIEREEGRRNRTSSSPVESHIYFGKGFRGVAYK</sequence>
<protein>
    <recommendedName>
        <fullName evidence="3">Heterokaryon incompatibility domain-containing protein</fullName>
    </recommendedName>
</protein>
<gene>
    <name evidence="1" type="ORF">CLO192961_LOCUS282384</name>
</gene>
<evidence type="ECO:0008006" key="3">
    <source>
        <dbReference type="Google" id="ProtNLM"/>
    </source>
</evidence>
<reference evidence="1 2" key="1">
    <citation type="submission" date="2019-06" db="EMBL/GenBank/DDBJ databases">
        <authorList>
            <person name="Broberg M."/>
        </authorList>
    </citation>
    <scope>NUCLEOTIDE SEQUENCE [LARGE SCALE GENOMIC DNA]</scope>
</reference>
<evidence type="ECO:0000313" key="1">
    <source>
        <dbReference type="EMBL" id="VUC30277.1"/>
    </source>
</evidence>
<evidence type="ECO:0000313" key="2">
    <source>
        <dbReference type="Proteomes" id="UP000766486"/>
    </source>
</evidence>
<organism evidence="1 2">
    <name type="scientific">Bionectria ochroleuca</name>
    <name type="common">Gliocladium roseum</name>
    <dbReference type="NCBI Taxonomy" id="29856"/>
    <lineage>
        <taxon>Eukaryota</taxon>
        <taxon>Fungi</taxon>
        <taxon>Dikarya</taxon>
        <taxon>Ascomycota</taxon>
        <taxon>Pezizomycotina</taxon>
        <taxon>Sordariomycetes</taxon>
        <taxon>Hypocreomycetidae</taxon>
        <taxon>Hypocreales</taxon>
        <taxon>Bionectriaceae</taxon>
        <taxon>Clonostachys</taxon>
    </lineage>
</organism>